<dbReference type="InterPro" id="IPR050224">
    <property type="entry name" value="TALE_homeobox"/>
</dbReference>
<evidence type="ECO:0000256" key="1">
    <source>
        <dbReference type="ARBA" id="ARBA00023125"/>
    </source>
</evidence>
<evidence type="ECO:0000313" key="8">
    <source>
        <dbReference type="Proteomes" id="UP001642502"/>
    </source>
</evidence>
<feature type="compositionally biased region" description="Polar residues" evidence="5">
    <location>
        <begin position="16"/>
        <end position="25"/>
    </location>
</feature>
<name>A0ABP0DNE1_9PEZI</name>
<evidence type="ECO:0000259" key="6">
    <source>
        <dbReference type="PROSITE" id="PS50071"/>
    </source>
</evidence>
<keyword evidence="3 4" id="KW-0539">Nucleus</keyword>
<dbReference type="SMART" id="SM00389">
    <property type="entry name" value="HOX"/>
    <property type="match status" value="1"/>
</dbReference>
<keyword evidence="1 4" id="KW-0238">DNA-binding</keyword>
<evidence type="ECO:0000256" key="5">
    <source>
        <dbReference type="SAM" id="MobiDB-lite"/>
    </source>
</evidence>
<comment type="subcellular location">
    <subcellularLocation>
        <location evidence="4">Nucleus</location>
    </subcellularLocation>
</comment>
<dbReference type="InterPro" id="IPR008422">
    <property type="entry name" value="KN_HD"/>
</dbReference>
<dbReference type="SUPFAM" id="SSF46689">
    <property type="entry name" value="Homeodomain-like"/>
    <property type="match status" value="1"/>
</dbReference>
<dbReference type="Pfam" id="PF05920">
    <property type="entry name" value="Homeobox_KN"/>
    <property type="match status" value="1"/>
</dbReference>
<organism evidence="7 8">
    <name type="scientific">Sporothrix epigloea</name>
    <dbReference type="NCBI Taxonomy" id="1892477"/>
    <lineage>
        <taxon>Eukaryota</taxon>
        <taxon>Fungi</taxon>
        <taxon>Dikarya</taxon>
        <taxon>Ascomycota</taxon>
        <taxon>Pezizomycotina</taxon>
        <taxon>Sordariomycetes</taxon>
        <taxon>Sordariomycetidae</taxon>
        <taxon>Ophiostomatales</taxon>
        <taxon>Ophiostomataceae</taxon>
        <taxon>Sporothrix</taxon>
    </lineage>
</organism>
<feature type="domain" description="Homeobox" evidence="6">
    <location>
        <begin position="82"/>
        <end position="145"/>
    </location>
</feature>
<evidence type="ECO:0000313" key="7">
    <source>
        <dbReference type="EMBL" id="CAK7268487.1"/>
    </source>
</evidence>
<dbReference type="PANTHER" id="PTHR11850">
    <property type="entry name" value="HOMEOBOX PROTEIN TRANSCRIPTION FACTORS"/>
    <property type="match status" value="1"/>
</dbReference>
<feature type="compositionally biased region" description="Low complexity" evidence="5">
    <location>
        <begin position="171"/>
        <end position="184"/>
    </location>
</feature>
<feature type="region of interest" description="Disordered" evidence="5">
    <location>
        <begin position="222"/>
        <end position="245"/>
    </location>
</feature>
<dbReference type="CDD" id="cd00086">
    <property type="entry name" value="homeodomain"/>
    <property type="match status" value="1"/>
</dbReference>
<proteinExistence type="predicted"/>
<feature type="region of interest" description="Disordered" evidence="5">
    <location>
        <begin position="168"/>
        <end position="198"/>
    </location>
</feature>
<dbReference type="Gene3D" id="1.10.10.60">
    <property type="entry name" value="Homeodomain-like"/>
    <property type="match status" value="1"/>
</dbReference>
<feature type="region of interest" description="Disordered" evidence="5">
    <location>
        <begin position="55"/>
        <end position="95"/>
    </location>
</feature>
<sequence>MDSIGNFDRAAFPASAPSTSGNGSQYEESRHESRGYSSSSYHHRPQEYFVRNEYRSRGQPGGHNSVAHSGHSGVASGRLCDSSQRKRRGNLPKETTDKLRAWFAEHLHHPYPSEDEKQNLMHQTGLQMNQISNWFINARRRHLPALLINAEAVSGAMSGIRGGNTGGNGSVLGNSSNGVNSIRSGGAGSNGSSGMRHKGLYPAADHMYASSDRAYDSLDGSFEPRATSIYHGDRRNISPGSDDDY</sequence>
<comment type="caution">
    <text evidence="7">The sequence shown here is derived from an EMBL/GenBank/DDBJ whole genome shotgun (WGS) entry which is preliminary data.</text>
</comment>
<keyword evidence="8" id="KW-1185">Reference proteome</keyword>
<dbReference type="Proteomes" id="UP001642502">
    <property type="component" value="Unassembled WGS sequence"/>
</dbReference>
<keyword evidence="2 4" id="KW-0371">Homeobox</keyword>
<evidence type="ECO:0000256" key="4">
    <source>
        <dbReference type="PROSITE-ProRule" id="PRU00108"/>
    </source>
</evidence>
<accession>A0ABP0DNE1</accession>
<dbReference type="PROSITE" id="PS50071">
    <property type="entry name" value="HOMEOBOX_2"/>
    <property type="match status" value="1"/>
</dbReference>
<gene>
    <name evidence="7" type="primary">CUP9</name>
    <name evidence="7" type="ORF">SEPCBS119000_003087</name>
</gene>
<evidence type="ECO:0000256" key="2">
    <source>
        <dbReference type="ARBA" id="ARBA00023155"/>
    </source>
</evidence>
<dbReference type="InterPro" id="IPR009057">
    <property type="entry name" value="Homeodomain-like_sf"/>
</dbReference>
<dbReference type="EMBL" id="CAWUON010000037">
    <property type="protein sequence ID" value="CAK7268487.1"/>
    <property type="molecule type" value="Genomic_DNA"/>
</dbReference>
<feature type="region of interest" description="Disordered" evidence="5">
    <location>
        <begin position="1"/>
        <end position="43"/>
    </location>
</feature>
<protein>
    <submittedName>
        <fullName evidence="7">Homeodomain super</fullName>
    </submittedName>
</protein>
<evidence type="ECO:0000256" key="3">
    <source>
        <dbReference type="ARBA" id="ARBA00023242"/>
    </source>
</evidence>
<feature type="DNA-binding region" description="Homeobox" evidence="4">
    <location>
        <begin position="84"/>
        <end position="146"/>
    </location>
</feature>
<reference evidence="7 8" key="1">
    <citation type="submission" date="2024-01" db="EMBL/GenBank/DDBJ databases">
        <authorList>
            <person name="Allen C."/>
            <person name="Tagirdzhanova G."/>
        </authorList>
    </citation>
    <scope>NUCLEOTIDE SEQUENCE [LARGE SCALE GENOMIC DNA]</scope>
    <source>
        <strain evidence="7 8">CBS 119000</strain>
    </source>
</reference>
<dbReference type="InterPro" id="IPR001356">
    <property type="entry name" value="HD"/>
</dbReference>
<dbReference type="GO" id="GO:0003677">
    <property type="term" value="F:DNA binding"/>
    <property type="evidence" value="ECO:0007669"/>
    <property type="project" value="UniProtKB-KW"/>
</dbReference>